<evidence type="ECO:0000313" key="3">
    <source>
        <dbReference type="Proteomes" id="UP000472676"/>
    </source>
</evidence>
<feature type="region of interest" description="Disordered" evidence="1">
    <location>
        <begin position="101"/>
        <end position="126"/>
    </location>
</feature>
<reference evidence="2 3" key="1">
    <citation type="journal article" date="2014" name="Int. J. Syst. Evol. Microbiol.">
        <title>Solimonas terrae sp. nov., isolated from soil.</title>
        <authorList>
            <person name="Kim S.J."/>
            <person name="Moon J.Y."/>
            <person name="Weon H.Y."/>
            <person name="Ahn J.H."/>
            <person name="Chen W.M."/>
            <person name="Kwon S.W."/>
        </authorList>
    </citation>
    <scope>NUCLEOTIDE SEQUENCE [LARGE SCALE GENOMIC DNA]</scope>
    <source>
        <strain evidence="2 3">KIS83-12</strain>
    </source>
</reference>
<dbReference type="RefSeq" id="WP_166254243.1">
    <property type="nucleotide sequence ID" value="NZ_JAAMOW010000003.1"/>
</dbReference>
<evidence type="ECO:0000313" key="2">
    <source>
        <dbReference type="EMBL" id="NGY04586.1"/>
    </source>
</evidence>
<evidence type="ECO:0000256" key="1">
    <source>
        <dbReference type="SAM" id="MobiDB-lite"/>
    </source>
</evidence>
<gene>
    <name evidence="2" type="ORF">G7Y85_07415</name>
</gene>
<dbReference type="EMBL" id="JAAMOW010000003">
    <property type="protein sequence ID" value="NGY04586.1"/>
    <property type="molecule type" value="Genomic_DNA"/>
</dbReference>
<dbReference type="AlphaFoldDB" id="A0A6M2BPS7"/>
<name>A0A6M2BPS7_9GAMM</name>
<accession>A0A6M2BPS7</accession>
<protein>
    <submittedName>
        <fullName evidence="2">Uncharacterized protein</fullName>
    </submittedName>
</protein>
<dbReference type="PROSITE" id="PS51257">
    <property type="entry name" value="PROKAR_LIPOPROTEIN"/>
    <property type="match status" value="1"/>
</dbReference>
<comment type="caution">
    <text evidence="2">The sequence shown here is derived from an EMBL/GenBank/DDBJ whole genome shotgun (WGS) entry which is preliminary data.</text>
</comment>
<proteinExistence type="predicted"/>
<organism evidence="2 3">
    <name type="scientific">Solimonas terrae</name>
    <dbReference type="NCBI Taxonomy" id="1396819"/>
    <lineage>
        <taxon>Bacteria</taxon>
        <taxon>Pseudomonadati</taxon>
        <taxon>Pseudomonadota</taxon>
        <taxon>Gammaproteobacteria</taxon>
        <taxon>Nevskiales</taxon>
        <taxon>Nevskiaceae</taxon>
        <taxon>Solimonas</taxon>
    </lineage>
</organism>
<keyword evidence="3" id="KW-1185">Reference proteome</keyword>
<dbReference type="Proteomes" id="UP000472676">
    <property type="component" value="Unassembled WGS sequence"/>
</dbReference>
<sequence>MKSASALVLWLLIVLLPLNGYANAIASGCASHRQPASMPATPVHHHHAGMAMATPHGAHHSATDRQCHCGALCGAQCAGIATLSVPGNGFDPGLGRVETPAARRIAAPRPPPGFDLLRPPKRTRFA</sequence>